<name>A0ABN1AD79_9ACTN</name>
<comment type="caution">
    <text evidence="2">The sequence shown here is derived from an EMBL/GenBank/DDBJ whole genome shotgun (WGS) entry which is preliminary data.</text>
</comment>
<evidence type="ECO:0000256" key="1">
    <source>
        <dbReference type="SAM" id="SignalP"/>
    </source>
</evidence>
<dbReference type="RefSeq" id="WP_344092462.1">
    <property type="nucleotide sequence ID" value="NZ_BAAAHB010000044.1"/>
</dbReference>
<dbReference type="EMBL" id="BAAAHB010000044">
    <property type="protein sequence ID" value="GAA0473566.1"/>
    <property type="molecule type" value="Genomic_DNA"/>
</dbReference>
<evidence type="ECO:0000313" key="2">
    <source>
        <dbReference type="EMBL" id="GAA0473566.1"/>
    </source>
</evidence>
<reference evidence="2 3" key="1">
    <citation type="journal article" date="2019" name="Int. J. Syst. Evol. Microbiol.">
        <title>The Global Catalogue of Microorganisms (GCM) 10K type strain sequencing project: providing services to taxonomists for standard genome sequencing and annotation.</title>
        <authorList>
            <consortium name="The Broad Institute Genomics Platform"/>
            <consortium name="The Broad Institute Genome Sequencing Center for Infectious Disease"/>
            <person name="Wu L."/>
            <person name="Ma J."/>
        </authorList>
    </citation>
    <scope>NUCLEOTIDE SEQUENCE [LARGE SCALE GENOMIC DNA]</scope>
    <source>
        <strain evidence="2 3">JCM 10649</strain>
    </source>
</reference>
<feature type="chain" id="PRO_5046333104" evidence="1">
    <location>
        <begin position="32"/>
        <end position="139"/>
    </location>
</feature>
<protein>
    <submittedName>
        <fullName evidence="2">Uncharacterized protein</fullName>
    </submittedName>
</protein>
<keyword evidence="3" id="KW-1185">Reference proteome</keyword>
<feature type="signal peptide" evidence="1">
    <location>
        <begin position="1"/>
        <end position="31"/>
    </location>
</feature>
<sequence>MSRLFRRSGTAAAVIAAASSLTLLAATGAHAVGVTAHSADARFTGSYYVTNTAVKVNGTLKDLGSHKKGSAVYLAVRTTTTSYNTPVISLDGKGSKTIPTTYFDYAGTFLSGTITACSYENQTNGGSAWRCGAGVGVYK</sequence>
<organism evidence="2 3">
    <name type="scientific">Streptomyces stramineus</name>
    <dbReference type="NCBI Taxonomy" id="173861"/>
    <lineage>
        <taxon>Bacteria</taxon>
        <taxon>Bacillati</taxon>
        <taxon>Actinomycetota</taxon>
        <taxon>Actinomycetes</taxon>
        <taxon>Kitasatosporales</taxon>
        <taxon>Streptomycetaceae</taxon>
        <taxon>Streptomyces</taxon>
    </lineage>
</organism>
<keyword evidence="1" id="KW-0732">Signal</keyword>
<accession>A0ABN1AD79</accession>
<dbReference type="Proteomes" id="UP001499895">
    <property type="component" value="Unassembled WGS sequence"/>
</dbReference>
<gene>
    <name evidence="2" type="ORF">GCM10009544_39450</name>
</gene>
<proteinExistence type="predicted"/>
<evidence type="ECO:0000313" key="3">
    <source>
        <dbReference type="Proteomes" id="UP001499895"/>
    </source>
</evidence>